<accession>E4WSJ7</accession>
<evidence type="ECO:0000313" key="6">
    <source>
        <dbReference type="Proteomes" id="UP000001307"/>
    </source>
</evidence>
<feature type="compositionally biased region" description="Polar residues" evidence="2">
    <location>
        <begin position="69"/>
        <end position="80"/>
    </location>
</feature>
<dbReference type="GO" id="GO:0003726">
    <property type="term" value="F:double-stranded RNA adenosine deaminase activity"/>
    <property type="evidence" value="ECO:0007669"/>
    <property type="project" value="TreeGrafter"/>
</dbReference>
<dbReference type="Gene3D" id="3.30.160.20">
    <property type="match status" value="1"/>
</dbReference>
<protein>
    <recommendedName>
        <fullName evidence="7">DRBM domain-containing protein</fullName>
    </recommendedName>
</protein>
<dbReference type="GO" id="GO:0003725">
    <property type="term" value="F:double-stranded RNA binding"/>
    <property type="evidence" value="ECO:0007669"/>
    <property type="project" value="TreeGrafter"/>
</dbReference>
<dbReference type="InterPro" id="IPR002466">
    <property type="entry name" value="A_deamin"/>
</dbReference>
<feature type="region of interest" description="Disordered" evidence="2">
    <location>
        <begin position="53"/>
        <end position="80"/>
    </location>
</feature>
<evidence type="ECO:0000313" key="5">
    <source>
        <dbReference type="EMBL" id="CBY20730.1"/>
    </source>
</evidence>
<dbReference type="Pfam" id="PF02137">
    <property type="entry name" value="A_deamin"/>
    <property type="match status" value="2"/>
</dbReference>
<organism evidence="5">
    <name type="scientific">Oikopleura dioica</name>
    <name type="common">Tunicate</name>
    <dbReference type="NCBI Taxonomy" id="34765"/>
    <lineage>
        <taxon>Eukaryota</taxon>
        <taxon>Metazoa</taxon>
        <taxon>Chordata</taxon>
        <taxon>Tunicata</taxon>
        <taxon>Appendicularia</taxon>
        <taxon>Copelata</taxon>
        <taxon>Oikopleuridae</taxon>
        <taxon>Oikopleura</taxon>
    </lineage>
</organism>
<dbReference type="InterPro" id="IPR014720">
    <property type="entry name" value="dsRBD_dom"/>
</dbReference>
<reference evidence="5" key="1">
    <citation type="journal article" date="2010" name="Science">
        <title>Plasticity of animal genome architecture unmasked by rapid evolution of a pelagic tunicate.</title>
        <authorList>
            <person name="Denoeud F."/>
            <person name="Henriet S."/>
            <person name="Mungpakdee S."/>
            <person name="Aury J.M."/>
            <person name="Da Silva C."/>
            <person name="Brinkmann H."/>
            <person name="Mikhaleva J."/>
            <person name="Olsen L.C."/>
            <person name="Jubin C."/>
            <person name="Canestro C."/>
            <person name="Bouquet J.M."/>
            <person name="Danks G."/>
            <person name="Poulain J."/>
            <person name="Campsteijn C."/>
            <person name="Adamski M."/>
            <person name="Cross I."/>
            <person name="Yadetie F."/>
            <person name="Muffato M."/>
            <person name="Louis A."/>
            <person name="Butcher S."/>
            <person name="Tsagkogeorga G."/>
            <person name="Konrad A."/>
            <person name="Singh S."/>
            <person name="Jensen M.F."/>
            <person name="Cong E.H."/>
            <person name="Eikeseth-Otteraa H."/>
            <person name="Noel B."/>
            <person name="Anthouard V."/>
            <person name="Porcel B.M."/>
            <person name="Kachouri-Lafond R."/>
            <person name="Nishino A."/>
            <person name="Ugolini M."/>
            <person name="Chourrout P."/>
            <person name="Nishida H."/>
            <person name="Aasland R."/>
            <person name="Huzurbazar S."/>
            <person name="Westhof E."/>
            <person name="Delsuc F."/>
            <person name="Lehrach H."/>
            <person name="Reinhardt R."/>
            <person name="Weissenbach J."/>
            <person name="Roy S.W."/>
            <person name="Artiguenave F."/>
            <person name="Postlethwait J.H."/>
            <person name="Manak J.R."/>
            <person name="Thompson E.M."/>
            <person name="Jaillon O."/>
            <person name="Du Pasquier L."/>
            <person name="Boudinot P."/>
            <person name="Liberles D.A."/>
            <person name="Volff J.N."/>
            <person name="Philippe H."/>
            <person name="Lenhard B."/>
            <person name="Roest Crollius H."/>
            <person name="Wincker P."/>
            <person name="Chourrout D."/>
        </authorList>
    </citation>
    <scope>NUCLEOTIDE SEQUENCE [LARGE SCALE GENOMIC DNA]</scope>
</reference>
<dbReference type="PANTHER" id="PTHR10910">
    <property type="entry name" value="EUKARYOTE SPECIFIC DSRNA BINDING PROTEIN"/>
    <property type="match status" value="1"/>
</dbReference>
<dbReference type="PROSITE" id="PS50141">
    <property type="entry name" value="A_DEAMIN_EDITASE"/>
    <property type="match status" value="2"/>
</dbReference>
<dbReference type="GO" id="GO:0005730">
    <property type="term" value="C:nucleolus"/>
    <property type="evidence" value="ECO:0007669"/>
    <property type="project" value="TreeGrafter"/>
</dbReference>
<dbReference type="PROSITE" id="PS50137">
    <property type="entry name" value="DS_RBD"/>
    <property type="match status" value="1"/>
</dbReference>
<evidence type="ECO:0008006" key="7">
    <source>
        <dbReference type="Google" id="ProtNLM"/>
    </source>
</evidence>
<dbReference type="Pfam" id="PF00035">
    <property type="entry name" value="dsrm"/>
    <property type="match status" value="1"/>
</dbReference>
<proteinExistence type="predicted"/>
<evidence type="ECO:0000259" key="3">
    <source>
        <dbReference type="PROSITE" id="PS50137"/>
    </source>
</evidence>
<feature type="domain" description="DRBM" evidence="3">
    <location>
        <begin position="211"/>
        <end position="277"/>
    </location>
</feature>
<dbReference type="SUPFAM" id="SSF54768">
    <property type="entry name" value="dsRNA-binding domain-like"/>
    <property type="match status" value="1"/>
</dbReference>
<dbReference type="CDD" id="cd19875">
    <property type="entry name" value="DSRM_EIF2AK2-like"/>
    <property type="match status" value="1"/>
</dbReference>
<dbReference type="GO" id="GO:0006396">
    <property type="term" value="P:RNA processing"/>
    <property type="evidence" value="ECO:0007669"/>
    <property type="project" value="InterPro"/>
</dbReference>
<dbReference type="PANTHER" id="PTHR10910:SF62">
    <property type="entry name" value="AT07585P-RELATED"/>
    <property type="match status" value="1"/>
</dbReference>
<dbReference type="EMBL" id="FN653015">
    <property type="protein sequence ID" value="CBY20730.1"/>
    <property type="molecule type" value="Genomic_DNA"/>
</dbReference>
<feature type="region of interest" description="Disordered" evidence="2">
    <location>
        <begin position="1"/>
        <end position="37"/>
    </location>
</feature>
<evidence type="ECO:0000256" key="2">
    <source>
        <dbReference type="SAM" id="MobiDB-lite"/>
    </source>
</evidence>
<keyword evidence="1" id="KW-0694">RNA-binding</keyword>
<feature type="domain" description="A to I editase" evidence="4">
    <location>
        <begin position="387"/>
        <end position="485"/>
    </location>
</feature>
<feature type="domain" description="A to I editase" evidence="4">
    <location>
        <begin position="506"/>
        <end position="686"/>
    </location>
</feature>
<gene>
    <name evidence="5" type="ORF">GSOID_T00000733001</name>
</gene>
<dbReference type="OrthoDB" id="10268011at2759"/>
<dbReference type="GO" id="GO:0005737">
    <property type="term" value="C:cytoplasm"/>
    <property type="evidence" value="ECO:0007669"/>
    <property type="project" value="TreeGrafter"/>
</dbReference>
<keyword evidence="6" id="KW-1185">Reference proteome</keyword>
<evidence type="ECO:0000259" key="4">
    <source>
        <dbReference type="PROSITE" id="PS50141"/>
    </source>
</evidence>
<dbReference type="SMART" id="SM00358">
    <property type="entry name" value="DSRM"/>
    <property type="match status" value="1"/>
</dbReference>
<evidence type="ECO:0000256" key="1">
    <source>
        <dbReference type="PROSITE-ProRule" id="PRU00266"/>
    </source>
</evidence>
<dbReference type="Proteomes" id="UP000001307">
    <property type="component" value="Unassembled WGS sequence"/>
</dbReference>
<feature type="compositionally biased region" description="Basic residues" evidence="2">
    <location>
        <begin position="1"/>
        <end position="10"/>
    </location>
</feature>
<dbReference type="GO" id="GO:0008251">
    <property type="term" value="F:tRNA-specific adenosine deaminase activity"/>
    <property type="evidence" value="ECO:0007669"/>
    <property type="project" value="TreeGrafter"/>
</dbReference>
<name>E4WSJ7_OIKDI</name>
<sequence length="686" mass="77886">MLRRGRGRARINRDDVPSSDSALGYTSGASSRGGGCGRGALPYMTSVSEVGRNQAREIPPRSVSDLQPVAQNNSCAERIPSNQYEDAVADFGMERLEKYHHRQPESGDQGIKPSAEKLWPDMWHGDKENGSDGPVLGVSPFSESGRFVVAGESNINTHKKKKKYEFDGCKRVSNVSAQDSHQTIARSLQVQAPPKAIPDYLFHDFVDNSRNTCQLLNEFCQFQRKSLRFEDVAAKESYKNYSILVVVDGFEYAPAEAWKKKLAKEAACRNALKRILIEYYTDMSDFPKVDRLQSMKEGEEKISRDQDHPTRYRPQPRIKLNELSLDLITKISKEQVDVDSDENIRIAEAVWEKMKEELKLRSFRKQLVAAVINWTGVFQSREPLVVSLATGSPLQEANDFKQECASYTRDNKWGRVLQDTSPWVLAIRGLKRYLLNEAKNFYQLQYENRFDEFFSIFEIPANNTSSQVLALKDGIEIVFFASSVPTMRDNATPLNERPTSFFNRGADKLLRSMVLGVQGSLNARLMEPIYPSRIIIGGCPETIDDGGVDRFTEYITENLTDEMARASHELAGVFHVFRPAIHKVTLEGFPAADNTSNALSWVHLAPLKHSNTKKTAMELIDPASGYKFSYQRGDRSVKKQGVSRLCKFAQWDLYIKSLTTRRMKIQDQDSSYRLSKYHAKDYRLVK</sequence>
<dbReference type="InParanoid" id="E4WSJ7"/>
<dbReference type="SMART" id="SM00552">
    <property type="entry name" value="ADEAMc"/>
    <property type="match status" value="1"/>
</dbReference>
<dbReference type="AlphaFoldDB" id="E4WSJ7"/>
<dbReference type="GO" id="GO:0006382">
    <property type="term" value="P:adenosine to inosine editing"/>
    <property type="evidence" value="ECO:0007669"/>
    <property type="project" value="TreeGrafter"/>
</dbReference>